<dbReference type="InterPro" id="IPR049258">
    <property type="entry name" value="ODAD1_CC"/>
</dbReference>
<dbReference type="Proteomes" id="UP000887568">
    <property type="component" value="Unplaced"/>
</dbReference>
<evidence type="ECO:0000313" key="5">
    <source>
        <dbReference type="EnsemblMetazoa" id="XP_038059944.1"/>
    </source>
</evidence>
<dbReference type="PANTHER" id="PTHR21694:SF18">
    <property type="entry name" value="COILED-COIL DOMAIN-CONTAINING PROTEIN 63"/>
    <property type="match status" value="1"/>
</dbReference>
<feature type="coiled-coil region" evidence="2">
    <location>
        <begin position="44"/>
        <end position="132"/>
    </location>
</feature>
<dbReference type="OrthoDB" id="6766775at2759"/>
<evidence type="ECO:0000256" key="2">
    <source>
        <dbReference type="SAM" id="Coils"/>
    </source>
</evidence>
<dbReference type="OMA" id="NQYRIMK"/>
<feature type="region of interest" description="Disordered" evidence="3">
    <location>
        <begin position="512"/>
        <end position="531"/>
    </location>
</feature>
<dbReference type="GO" id="GO:0036158">
    <property type="term" value="P:outer dynein arm assembly"/>
    <property type="evidence" value="ECO:0007669"/>
    <property type="project" value="TreeGrafter"/>
</dbReference>
<feature type="coiled-coil region" evidence="2">
    <location>
        <begin position="164"/>
        <end position="240"/>
    </location>
</feature>
<feature type="coiled-coil region" evidence="2">
    <location>
        <begin position="272"/>
        <end position="303"/>
    </location>
</feature>
<accession>A0A914A942</accession>
<feature type="compositionally biased region" description="Basic and acidic residues" evidence="3">
    <location>
        <begin position="544"/>
        <end position="557"/>
    </location>
</feature>
<keyword evidence="1 2" id="KW-0175">Coiled coil</keyword>
<protein>
    <recommendedName>
        <fullName evidence="4">ODAD1 central coiled coil region domain-containing protein</fullName>
    </recommendedName>
</protein>
<dbReference type="RefSeq" id="XP_038059944.1">
    <property type="nucleotide sequence ID" value="XM_038204016.1"/>
</dbReference>
<dbReference type="AlphaFoldDB" id="A0A914A942"/>
<feature type="region of interest" description="Disordered" evidence="3">
    <location>
        <begin position="540"/>
        <end position="577"/>
    </location>
</feature>
<feature type="compositionally biased region" description="Polar residues" evidence="3">
    <location>
        <begin position="558"/>
        <end position="569"/>
    </location>
</feature>
<feature type="compositionally biased region" description="Acidic residues" evidence="3">
    <location>
        <begin position="513"/>
        <end position="523"/>
    </location>
</feature>
<dbReference type="InterPro" id="IPR051876">
    <property type="entry name" value="ODA-DC/CCD"/>
</dbReference>
<keyword evidence="6" id="KW-1185">Reference proteome</keyword>
<dbReference type="GO" id="GO:0003341">
    <property type="term" value="P:cilium movement"/>
    <property type="evidence" value="ECO:0007669"/>
    <property type="project" value="TreeGrafter"/>
</dbReference>
<dbReference type="Pfam" id="PF21773">
    <property type="entry name" value="ODAD1_CC"/>
    <property type="match status" value="1"/>
</dbReference>
<evidence type="ECO:0000256" key="1">
    <source>
        <dbReference type="ARBA" id="ARBA00023054"/>
    </source>
</evidence>
<sequence length="577" mass="66702">MNRAAMKRVDSPTEQENDQRMAEEELGRLHLQYRIVEGHRKAYFEEARNIIRKQKSHIDSLSEEKQEIDTDLRLALSQTNLKKDQANAQRLKKLLTAYEQDKAAVAEEEGAIDKLDEEVRKLERMLQQKYKDLGGFQVDGIRHVSTQKRIRVLENRLDKATVGFNTMLTNNQDLRERIDHLRRERAIYDKLYRRLSKEQNELKCKITEMIDEATAAYDMRDEAQSKMSSLRERQEREQTLYGVEIKELKRIIDHDQKLKDFMAVKCQERTELKAIEAAKRKKKEDKKANERAHKEEIEMFERAFDRVRGVTGSDDLDELVHDFVKKEDVNFALFNYVNELNNEVEVLHDAIGALNVDIEAFQKQGMKLDKSRQMILKDLEMRYTTTDHRCKLYEKRLKRSGKLLDQLKTAVDRTFRRLGCDDTAICDLLGSGRGISVRNIMMYLGQVEQTTNDLMLIQHFLQLKEVHASKGDAVQPALQPKQTGSIVAAKLRPTPRVSIAIMPPSLEAQEGVLADDEEEEPVPDEVQPLTLDELRQKVVKTIRKKDAQPKKLKDTKGQTEGQSSPSSGAKDSKTAKQ</sequence>
<evidence type="ECO:0000259" key="4">
    <source>
        <dbReference type="Pfam" id="PF21773"/>
    </source>
</evidence>
<proteinExistence type="predicted"/>
<reference evidence="5" key="1">
    <citation type="submission" date="2022-11" db="UniProtKB">
        <authorList>
            <consortium name="EnsemblMetazoa"/>
        </authorList>
    </citation>
    <scope>IDENTIFICATION</scope>
</reference>
<organism evidence="5 6">
    <name type="scientific">Patiria miniata</name>
    <name type="common">Bat star</name>
    <name type="synonym">Asterina miniata</name>
    <dbReference type="NCBI Taxonomy" id="46514"/>
    <lineage>
        <taxon>Eukaryota</taxon>
        <taxon>Metazoa</taxon>
        <taxon>Echinodermata</taxon>
        <taxon>Eleutherozoa</taxon>
        <taxon>Asterozoa</taxon>
        <taxon>Asteroidea</taxon>
        <taxon>Valvatacea</taxon>
        <taxon>Valvatida</taxon>
        <taxon>Asterinidae</taxon>
        <taxon>Patiria</taxon>
    </lineage>
</organism>
<feature type="domain" description="ODAD1 central coiled coil region" evidence="4">
    <location>
        <begin position="147"/>
        <end position="431"/>
    </location>
</feature>
<dbReference type="GeneID" id="119730947"/>
<evidence type="ECO:0000256" key="3">
    <source>
        <dbReference type="SAM" id="MobiDB-lite"/>
    </source>
</evidence>
<dbReference type="GO" id="GO:0005930">
    <property type="term" value="C:axoneme"/>
    <property type="evidence" value="ECO:0007669"/>
    <property type="project" value="TreeGrafter"/>
</dbReference>
<name>A0A914A942_PATMI</name>
<dbReference type="PANTHER" id="PTHR21694">
    <property type="entry name" value="COILED-COIL DOMAIN-CONTAINING PROTEIN 63"/>
    <property type="match status" value="1"/>
</dbReference>
<evidence type="ECO:0000313" key="6">
    <source>
        <dbReference type="Proteomes" id="UP000887568"/>
    </source>
</evidence>
<dbReference type="EnsemblMetazoa" id="XM_038204016.1">
    <property type="protein sequence ID" value="XP_038059944.1"/>
    <property type="gene ID" value="LOC119730947"/>
</dbReference>